<proteinExistence type="predicted"/>
<feature type="domain" description="DDH" evidence="1">
    <location>
        <begin position="17"/>
        <end position="156"/>
    </location>
</feature>
<reference evidence="4" key="1">
    <citation type="submission" date="2017-09" db="EMBL/GenBank/DDBJ databases">
        <title>Metaegenomics of thermophilic ammonia-oxidizing enrichment culture.</title>
        <authorList>
            <person name="Kato S."/>
            <person name="Suzuki K."/>
        </authorList>
    </citation>
    <scope>NUCLEOTIDE SEQUENCE [LARGE SCALE GENOMIC DNA]</scope>
</reference>
<evidence type="ECO:0000313" key="3">
    <source>
        <dbReference type="EMBL" id="GBC97544.1"/>
    </source>
</evidence>
<sequence length="321" mass="35060">MRVPSALTEQLRRAKHIAVTAHANPEGDALGSALALALGLQTLGKRAQVIFRHGFPHRYRALPHAHQVRRNVAAPVDLLVVVDCADLDRADLPNRWKRPRVPLVVIDHHPKRPPAEAVAAWVEPQAAATGELIAALLRTLKVPLNRDIATCLYAAILTDTGGFHFRNTNARVLRLAAALLGYGVDPQTLYDQLLETRSLRATRLLARMLAQARLEDKIGLCWAALSRADFRDTGTTDDDTENFVNFLRAVDGTRVAVLFREVAPDLVKVSLRAKDDTNVAAVAQQFGGGGHPAAAGCRLRCPLDCAVRQVLAALRRVLAQR</sequence>
<dbReference type="EMBL" id="BEHT01000001">
    <property type="protein sequence ID" value="GBC97544.1"/>
    <property type="molecule type" value="Genomic_DNA"/>
</dbReference>
<dbReference type="Pfam" id="PF01368">
    <property type="entry name" value="DHH"/>
    <property type="match status" value="1"/>
</dbReference>
<name>A0A2H5X8R8_9BACT</name>
<evidence type="ECO:0000259" key="2">
    <source>
        <dbReference type="Pfam" id="PF02272"/>
    </source>
</evidence>
<feature type="domain" description="DHHA1" evidence="2">
    <location>
        <begin position="232"/>
        <end position="315"/>
    </location>
</feature>
<evidence type="ECO:0000313" key="4">
    <source>
        <dbReference type="Proteomes" id="UP000236173"/>
    </source>
</evidence>
<dbReference type="InterPro" id="IPR001667">
    <property type="entry name" value="DDH_dom"/>
</dbReference>
<dbReference type="GO" id="GO:0016787">
    <property type="term" value="F:hydrolase activity"/>
    <property type="evidence" value="ECO:0007669"/>
    <property type="project" value="UniProtKB-KW"/>
</dbReference>
<dbReference type="Gene3D" id="3.90.1640.10">
    <property type="entry name" value="inorganic pyrophosphatase (n-terminal core)"/>
    <property type="match status" value="1"/>
</dbReference>
<dbReference type="PANTHER" id="PTHR47618:SF1">
    <property type="entry name" value="BIFUNCTIONAL OLIGORIBONUCLEASE AND PAP PHOSPHATASE NRNA"/>
    <property type="match status" value="1"/>
</dbReference>
<dbReference type="EC" id="3.1.-.-" evidence="3"/>
<gene>
    <name evidence="3" type="primary">nrnA</name>
    <name evidence="3" type="ORF">HRbin17_00031</name>
</gene>
<dbReference type="SUPFAM" id="SSF64182">
    <property type="entry name" value="DHH phosphoesterases"/>
    <property type="match status" value="1"/>
</dbReference>
<protein>
    <submittedName>
        <fullName evidence="3">Bifunctional oligoribonuclease and PAP phosphatase NrnA</fullName>
        <ecNumber evidence="3">3.1.-.-</ecNumber>
    </submittedName>
</protein>
<keyword evidence="3" id="KW-0378">Hydrolase</keyword>
<dbReference type="InterPro" id="IPR038763">
    <property type="entry name" value="DHH_sf"/>
</dbReference>
<evidence type="ECO:0000259" key="1">
    <source>
        <dbReference type="Pfam" id="PF01368"/>
    </source>
</evidence>
<dbReference type="AlphaFoldDB" id="A0A2H5X8R8"/>
<accession>A0A2H5X8R8</accession>
<dbReference type="PANTHER" id="PTHR47618">
    <property type="entry name" value="BIFUNCTIONAL OLIGORIBONUCLEASE AND PAP PHOSPHATASE NRNA"/>
    <property type="match status" value="1"/>
</dbReference>
<dbReference type="Gene3D" id="3.10.310.30">
    <property type="match status" value="1"/>
</dbReference>
<dbReference type="GO" id="GO:0003676">
    <property type="term" value="F:nucleic acid binding"/>
    <property type="evidence" value="ECO:0007669"/>
    <property type="project" value="InterPro"/>
</dbReference>
<dbReference type="InterPro" id="IPR003156">
    <property type="entry name" value="DHHA1_dom"/>
</dbReference>
<organism evidence="3 4">
    <name type="scientific">Candidatus Fervidibacter japonicus</name>
    <dbReference type="NCBI Taxonomy" id="2035412"/>
    <lineage>
        <taxon>Bacteria</taxon>
        <taxon>Candidatus Fervidibacterota</taxon>
        <taxon>Candidatus Fervidibacter</taxon>
    </lineage>
</organism>
<dbReference type="Pfam" id="PF02272">
    <property type="entry name" value="DHHA1"/>
    <property type="match status" value="1"/>
</dbReference>
<comment type="caution">
    <text evidence="3">The sequence shown here is derived from an EMBL/GenBank/DDBJ whole genome shotgun (WGS) entry which is preliminary data.</text>
</comment>
<dbReference type="InterPro" id="IPR051319">
    <property type="entry name" value="Oligoribo/pAp-PDE_c-di-AMP_PDE"/>
</dbReference>
<dbReference type="Proteomes" id="UP000236173">
    <property type="component" value="Unassembled WGS sequence"/>
</dbReference>